<name>A0A448V0Z5_9FIRM</name>
<dbReference type="InterPro" id="IPR058240">
    <property type="entry name" value="rSAM_sf"/>
</dbReference>
<dbReference type="SUPFAM" id="SSF102114">
    <property type="entry name" value="Radical SAM enzymes"/>
    <property type="match status" value="1"/>
</dbReference>
<evidence type="ECO:0000256" key="3">
    <source>
        <dbReference type="RuleBase" id="RU364116"/>
    </source>
</evidence>
<evidence type="ECO:0000313" key="5">
    <source>
        <dbReference type="EMBL" id="VEJ35215.1"/>
    </source>
</evidence>
<dbReference type="SFLD" id="SFLDG01082">
    <property type="entry name" value="B12-binding_domain_containing"/>
    <property type="match status" value="1"/>
</dbReference>
<evidence type="ECO:0000259" key="4">
    <source>
        <dbReference type="PROSITE" id="PS51918"/>
    </source>
</evidence>
<dbReference type="SFLD" id="SFLDF00288">
    <property type="entry name" value="HemN-like__clustered_with_nucl"/>
    <property type="match status" value="1"/>
</dbReference>
<feature type="domain" description="Radical SAM core" evidence="4">
    <location>
        <begin position="1"/>
        <end position="228"/>
    </location>
</feature>
<dbReference type="Pfam" id="PF04055">
    <property type="entry name" value="Radical_SAM"/>
    <property type="match status" value="1"/>
</dbReference>
<dbReference type="EMBL" id="LR134523">
    <property type="protein sequence ID" value="VEJ35215.1"/>
    <property type="molecule type" value="Genomic_DNA"/>
</dbReference>
<dbReference type="GO" id="GO:0004109">
    <property type="term" value="F:coproporphyrinogen oxidase activity"/>
    <property type="evidence" value="ECO:0007669"/>
    <property type="project" value="InterPro"/>
</dbReference>
<dbReference type="InterPro" id="IPR007197">
    <property type="entry name" value="rSAM"/>
</dbReference>
<keyword evidence="3" id="KW-0004">4Fe-4S</keyword>
<dbReference type="GO" id="GO:0046872">
    <property type="term" value="F:metal ion binding"/>
    <property type="evidence" value="ECO:0007669"/>
    <property type="project" value="UniProtKB-UniRule"/>
</dbReference>
<dbReference type="PANTHER" id="PTHR13932:SF5">
    <property type="entry name" value="RADICAL S-ADENOSYL METHIONINE DOMAIN-CONTAINING PROTEIN 1, MITOCHONDRIAL"/>
    <property type="match status" value="1"/>
</dbReference>
<dbReference type="KEGG" id="piv:NCTC13079_00571"/>
<keyword evidence="3" id="KW-0411">Iron-sulfur</keyword>
<dbReference type="Proteomes" id="UP000269544">
    <property type="component" value="Chromosome"/>
</dbReference>
<dbReference type="InterPro" id="IPR004559">
    <property type="entry name" value="HemW-like"/>
</dbReference>
<dbReference type="Gene3D" id="3.80.30.20">
    <property type="entry name" value="tm_1862 like domain"/>
    <property type="match status" value="1"/>
</dbReference>
<organism evidence="5 6">
    <name type="scientific">Aedoeadaptatus ivorii</name>
    <dbReference type="NCBI Taxonomy" id="54006"/>
    <lineage>
        <taxon>Bacteria</taxon>
        <taxon>Bacillati</taxon>
        <taxon>Bacillota</taxon>
        <taxon>Tissierellia</taxon>
        <taxon>Tissierellales</taxon>
        <taxon>Peptoniphilaceae</taxon>
        <taxon>Aedoeadaptatus</taxon>
    </lineage>
</organism>
<comment type="subcellular location">
    <subcellularLocation>
        <location evidence="3">Cytoplasm</location>
    </subcellularLocation>
</comment>
<keyword evidence="3" id="KW-0949">S-adenosyl-L-methionine</keyword>
<evidence type="ECO:0000256" key="1">
    <source>
        <dbReference type="ARBA" id="ARBA00006100"/>
    </source>
</evidence>
<dbReference type="GO" id="GO:0005737">
    <property type="term" value="C:cytoplasm"/>
    <property type="evidence" value="ECO:0007669"/>
    <property type="project" value="UniProtKB-SubCell"/>
</dbReference>
<comment type="function">
    <text evidence="3">Probably acts as a heme chaperone, transferring heme to an unknown acceptor. Binds one molecule of heme per monomer, possibly covalently. Binds 1 [4Fe-4S] cluster. The cluster is coordinated with 3 cysteines and an exchangeable S-adenosyl-L-methionine.</text>
</comment>
<keyword evidence="3" id="KW-0963">Cytoplasm</keyword>
<keyword evidence="3" id="KW-0479">Metal-binding</keyword>
<dbReference type="GO" id="GO:0006779">
    <property type="term" value="P:porphyrin-containing compound biosynthetic process"/>
    <property type="evidence" value="ECO:0007669"/>
    <property type="project" value="InterPro"/>
</dbReference>
<dbReference type="InterPro" id="IPR010723">
    <property type="entry name" value="HemN_C"/>
</dbReference>
<keyword evidence="3" id="KW-0408">Iron</keyword>
<dbReference type="SMART" id="SM00729">
    <property type="entry name" value="Elp3"/>
    <property type="match status" value="1"/>
</dbReference>
<evidence type="ECO:0000256" key="2">
    <source>
        <dbReference type="ARBA" id="ARBA00017228"/>
    </source>
</evidence>
<keyword evidence="5" id="KW-0560">Oxidoreductase</keyword>
<proteinExistence type="inferred from homology"/>
<keyword evidence="3" id="KW-0143">Chaperone</keyword>
<dbReference type="CDD" id="cd01335">
    <property type="entry name" value="Radical_SAM"/>
    <property type="match status" value="1"/>
</dbReference>
<keyword evidence="3" id="KW-0349">Heme</keyword>
<protein>
    <recommendedName>
        <fullName evidence="2 3">Heme chaperone HemW</fullName>
    </recommendedName>
</protein>
<dbReference type="SFLD" id="SFLDF00562">
    <property type="entry name" value="HemN-like__clustered_with_heat"/>
    <property type="match status" value="1"/>
</dbReference>
<dbReference type="PANTHER" id="PTHR13932">
    <property type="entry name" value="COPROPORPHYRINIGEN III OXIDASE"/>
    <property type="match status" value="1"/>
</dbReference>
<dbReference type="NCBIfam" id="TIGR00539">
    <property type="entry name" value="hemN_rel"/>
    <property type="match status" value="1"/>
</dbReference>
<dbReference type="InterPro" id="IPR034505">
    <property type="entry name" value="Coproporphyrinogen-III_oxidase"/>
</dbReference>
<dbReference type="GO" id="GO:0051539">
    <property type="term" value="F:4 iron, 4 sulfur cluster binding"/>
    <property type="evidence" value="ECO:0007669"/>
    <property type="project" value="UniProtKB-UniRule"/>
</dbReference>
<comment type="similarity">
    <text evidence="1">Belongs to the anaerobic coproporphyrinogen-III oxidase family. HemW subfamily.</text>
</comment>
<dbReference type="InterPro" id="IPR023404">
    <property type="entry name" value="rSAM_horseshoe"/>
</dbReference>
<reference evidence="5 6" key="1">
    <citation type="submission" date="2018-12" db="EMBL/GenBank/DDBJ databases">
        <authorList>
            <consortium name="Pathogen Informatics"/>
        </authorList>
    </citation>
    <scope>NUCLEOTIDE SEQUENCE [LARGE SCALE GENOMIC DNA]</scope>
    <source>
        <strain evidence="5 6">NCTC13079</strain>
    </source>
</reference>
<gene>
    <name evidence="5" type="primary">hemZ_1</name>
    <name evidence="5" type="ORF">NCTC13079_00571</name>
</gene>
<dbReference type="InterPro" id="IPR006638">
    <property type="entry name" value="Elp3/MiaA/NifB-like_rSAM"/>
</dbReference>
<sequence>MQPLSVYIHIPFCAAKCGYCDFYSHRPREGEADRYIRALKNEIALYRNLLDARGIYTVYIGGGTPSLLGTDRLLAVLGALMPQMADAKEITIEGNPESMLDLDISTLIDAGVNRFSMGVQSASDALLTRMGRIHDAETAMRAFRHLRSGGADNINLDFISSVPGENAADVEASLAMIRALQPEHVSLYSLILEEGTPFYERYFDSRDSASEERDRLHVHAYARGLSEMGYGQYEISNFAKPGRECRHNLHYWDLGEYIGIGAAACGNLGDTRYGNHRSMRAYFAATEAKRSPREYTERLKPIDRDNEYIVLGLRKNVGIAFDAVLPSGATFGAAYTTEIEEFTKSGLLHTHKGRIALTDRGRDLANIVELGFFRLEEDAK</sequence>
<dbReference type="PROSITE" id="PS51918">
    <property type="entry name" value="RADICAL_SAM"/>
    <property type="match status" value="1"/>
</dbReference>
<keyword evidence="6" id="KW-1185">Reference proteome</keyword>
<dbReference type="SFLD" id="SFLDG01065">
    <property type="entry name" value="anaerobic_coproporphyrinogen-I"/>
    <property type="match status" value="1"/>
</dbReference>
<dbReference type="RefSeq" id="WP_126465038.1">
    <property type="nucleotide sequence ID" value="NZ_LR134523.1"/>
</dbReference>
<dbReference type="OrthoDB" id="9808022at2"/>
<evidence type="ECO:0000313" key="6">
    <source>
        <dbReference type="Proteomes" id="UP000269544"/>
    </source>
</evidence>
<dbReference type="Pfam" id="PF06969">
    <property type="entry name" value="HemN_C"/>
    <property type="match status" value="1"/>
</dbReference>
<accession>A0A448V0Z5</accession>
<dbReference type="AlphaFoldDB" id="A0A448V0Z5"/>
<dbReference type="SFLD" id="SFLDS00029">
    <property type="entry name" value="Radical_SAM"/>
    <property type="match status" value="1"/>
</dbReference>